<dbReference type="InterPro" id="IPR007848">
    <property type="entry name" value="Small_mtfrase_dom"/>
</dbReference>
<keyword evidence="2" id="KW-0489">Methyltransferase</keyword>
<dbReference type="Gene3D" id="3.40.50.150">
    <property type="entry name" value="Vaccinia Virus protein VP39"/>
    <property type="match status" value="1"/>
</dbReference>
<dbReference type="NCBIfam" id="TIGR00536">
    <property type="entry name" value="hemK_fam"/>
    <property type="match status" value="1"/>
</dbReference>
<feature type="domain" description="Methyltransferase small" evidence="6">
    <location>
        <begin position="70"/>
        <end position="196"/>
    </location>
</feature>
<dbReference type="InterPro" id="IPR022446">
    <property type="entry name" value="MeTrfrase_put"/>
</dbReference>
<organism evidence="7 8">
    <name type="scientific">Saxibacter everestensis</name>
    <dbReference type="NCBI Taxonomy" id="2909229"/>
    <lineage>
        <taxon>Bacteria</taxon>
        <taxon>Bacillati</taxon>
        <taxon>Actinomycetota</taxon>
        <taxon>Actinomycetes</taxon>
        <taxon>Micrococcales</taxon>
        <taxon>Brevibacteriaceae</taxon>
        <taxon>Saxibacter</taxon>
    </lineage>
</organism>
<dbReference type="EC" id="2.1.1.297" evidence="1"/>
<evidence type="ECO:0000256" key="3">
    <source>
        <dbReference type="ARBA" id="ARBA00022679"/>
    </source>
</evidence>
<dbReference type="NCBIfam" id="TIGR03704">
    <property type="entry name" value="PrmC_rel_meth"/>
    <property type="match status" value="1"/>
</dbReference>
<dbReference type="Proteomes" id="UP001209083">
    <property type="component" value="Chromosome"/>
</dbReference>
<evidence type="ECO:0000256" key="2">
    <source>
        <dbReference type="ARBA" id="ARBA00022603"/>
    </source>
</evidence>
<name>A0ABY8QVJ7_9MICO</name>
<evidence type="ECO:0000259" key="6">
    <source>
        <dbReference type="Pfam" id="PF05175"/>
    </source>
</evidence>
<gene>
    <name evidence="7" type="ORF">LWF01_04355</name>
</gene>
<sequence length="264" mass="27570">MSVSPSTELKSTITASLRAAGCVFAEDEARLLVSAASSAAGLDTMVARRVAGEPLEQVLGWAEFRDLRIAIEPGVFVPRRRTEYLASQAIMLAQQADSPVGVDLCCGSGAVGAALLAAVPGIELYATDIDPEAVRCARRNIGSAGQVLEGDLYQPLPTALRGRVDVLVANAPYVPTAAIATMPPEARLHEARVALDGGADGLDVQRRVAAAATQWLAPGGHLLIETSERQSSETSRIFARNGLTPRVTSSDELDATVVIGLADS</sequence>
<dbReference type="PANTHER" id="PTHR18895:SF74">
    <property type="entry name" value="MTRF1L RELEASE FACTOR GLUTAMINE METHYLTRANSFERASE"/>
    <property type="match status" value="1"/>
</dbReference>
<dbReference type="RefSeq" id="WP_349639821.1">
    <property type="nucleotide sequence ID" value="NZ_CP090958.1"/>
</dbReference>
<dbReference type="Pfam" id="PF05175">
    <property type="entry name" value="MTS"/>
    <property type="match status" value="1"/>
</dbReference>
<dbReference type="InterPro" id="IPR050320">
    <property type="entry name" value="N5-glutamine_MTase"/>
</dbReference>
<dbReference type="EMBL" id="CP090958">
    <property type="protein sequence ID" value="WGW13013.1"/>
    <property type="molecule type" value="Genomic_DNA"/>
</dbReference>
<keyword evidence="4" id="KW-0949">S-adenosyl-L-methionine</keyword>
<dbReference type="InterPro" id="IPR029063">
    <property type="entry name" value="SAM-dependent_MTases_sf"/>
</dbReference>
<proteinExistence type="predicted"/>
<dbReference type="PANTHER" id="PTHR18895">
    <property type="entry name" value="HEMK METHYLTRANSFERASE"/>
    <property type="match status" value="1"/>
</dbReference>
<evidence type="ECO:0000256" key="4">
    <source>
        <dbReference type="ARBA" id="ARBA00022691"/>
    </source>
</evidence>
<dbReference type="InterPro" id="IPR004556">
    <property type="entry name" value="HemK-like"/>
</dbReference>
<protein>
    <recommendedName>
        <fullName evidence="1">peptide chain release factor N(5)-glutamine methyltransferase</fullName>
        <ecNumber evidence="1">2.1.1.297</ecNumber>
    </recommendedName>
</protein>
<evidence type="ECO:0000256" key="5">
    <source>
        <dbReference type="ARBA" id="ARBA00048391"/>
    </source>
</evidence>
<evidence type="ECO:0000313" key="8">
    <source>
        <dbReference type="Proteomes" id="UP001209083"/>
    </source>
</evidence>
<keyword evidence="8" id="KW-1185">Reference proteome</keyword>
<dbReference type="SUPFAM" id="SSF53335">
    <property type="entry name" value="S-adenosyl-L-methionine-dependent methyltransferases"/>
    <property type="match status" value="1"/>
</dbReference>
<comment type="catalytic activity">
    <reaction evidence="5">
        <text>L-glutaminyl-[peptide chain release factor] + S-adenosyl-L-methionine = N(5)-methyl-L-glutaminyl-[peptide chain release factor] + S-adenosyl-L-homocysteine + H(+)</text>
        <dbReference type="Rhea" id="RHEA:42896"/>
        <dbReference type="Rhea" id="RHEA-COMP:10271"/>
        <dbReference type="Rhea" id="RHEA-COMP:10272"/>
        <dbReference type="ChEBI" id="CHEBI:15378"/>
        <dbReference type="ChEBI" id="CHEBI:30011"/>
        <dbReference type="ChEBI" id="CHEBI:57856"/>
        <dbReference type="ChEBI" id="CHEBI:59789"/>
        <dbReference type="ChEBI" id="CHEBI:61891"/>
        <dbReference type="EC" id="2.1.1.297"/>
    </reaction>
</comment>
<keyword evidence="3" id="KW-0808">Transferase</keyword>
<evidence type="ECO:0000313" key="7">
    <source>
        <dbReference type="EMBL" id="WGW13013.1"/>
    </source>
</evidence>
<reference evidence="7 8" key="1">
    <citation type="submission" date="2023-05" db="EMBL/GenBank/DDBJ databases">
        <title>Lithophilousrod everest ZFBP1038 complete genpme.</title>
        <authorList>
            <person name="Tian M."/>
        </authorList>
    </citation>
    <scope>NUCLEOTIDE SEQUENCE [LARGE SCALE GENOMIC DNA]</scope>
    <source>
        <strain evidence="7 8">ZFBP1038</strain>
    </source>
</reference>
<dbReference type="CDD" id="cd02440">
    <property type="entry name" value="AdoMet_MTases"/>
    <property type="match status" value="1"/>
</dbReference>
<accession>A0ABY8QVJ7</accession>
<dbReference type="Gene3D" id="1.10.8.10">
    <property type="entry name" value="DNA helicase RuvA subunit, C-terminal domain"/>
    <property type="match status" value="1"/>
</dbReference>
<evidence type="ECO:0000256" key="1">
    <source>
        <dbReference type="ARBA" id="ARBA00012771"/>
    </source>
</evidence>